<dbReference type="Proteomes" id="UP001139353">
    <property type="component" value="Unassembled WGS sequence"/>
</dbReference>
<feature type="region of interest" description="Disordered" evidence="2">
    <location>
        <begin position="1"/>
        <end position="25"/>
    </location>
</feature>
<dbReference type="PANTHER" id="PTHR38033">
    <property type="entry name" value="MEMBRANE PROTEIN-RELATED"/>
    <property type="match status" value="1"/>
</dbReference>
<evidence type="ECO:0000259" key="4">
    <source>
        <dbReference type="PROSITE" id="PS51123"/>
    </source>
</evidence>
<dbReference type="Gene3D" id="3.30.1330.60">
    <property type="entry name" value="OmpA-like domain"/>
    <property type="match status" value="1"/>
</dbReference>
<evidence type="ECO:0000256" key="3">
    <source>
        <dbReference type="SAM" id="Phobius"/>
    </source>
</evidence>
<dbReference type="NCBIfam" id="TIGR03350">
    <property type="entry name" value="type_VI_ompA"/>
    <property type="match status" value="1"/>
</dbReference>
<organism evidence="5 6">
    <name type="scientific">Scleromatobacter humisilvae</name>
    <dbReference type="NCBI Taxonomy" id="2897159"/>
    <lineage>
        <taxon>Bacteria</taxon>
        <taxon>Pseudomonadati</taxon>
        <taxon>Pseudomonadota</taxon>
        <taxon>Betaproteobacteria</taxon>
        <taxon>Burkholderiales</taxon>
        <taxon>Sphaerotilaceae</taxon>
        <taxon>Scleromatobacter</taxon>
    </lineage>
</organism>
<dbReference type="NCBIfam" id="TIGR03349">
    <property type="entry name" value="IV_VI_DotU"/>
    <property type="match status" value="1"/>
</dbReference>
<dbReference type="CDD" id="cd07185">
    <property type="entry name" value="OmpA_C-like"/>
    <property type="match status" value="1"/>
</dbReference>
<dbReference type="Pfam" id="PF00691">
    <property type="entry name" value="OmpA"/>
    <property type="match status" value="1"/>
</dbReference>
<evidence type="ECO:0000256" key="2">
    <source>
        <dbReference type="SAM" id="MobiDB-lite"/>
    </source>
</evidence>
<feature type="transmembrane region" description="Helical" evidence="3">
    <location>
        <begin position="247"/>
        <end position="272"/>
    </location>
</feature>
<name>A0A9X1YPW7_9BURK</name>
<dbReference type="Pfam" id="PF09850">
    <property type="entry name" value="DotU"/>
    <property type="match status" value="1"/>
</dbReference>
<dbReference type="InterPro" id="IPR017732">
    <property type="entry name" value="T4/T6SS_DotU"/>
</dbReference>
<dbReference type="InterPro" id="IPR017733">
    <property type="entry name" value="OmpA-like_dom_proteobacteria"/>
</dbReference>
<protein>
    <submittedName>
        <fullName evidence="5">Type IVB secretion system protein IcmH/DotU</fullName>
    </submittedName>
</protein>
<dbReference type="RefSeq" id="WP_275685782.1">
    <property type="nucleotide sequence ID" value="NZ_JAJLJH010000019.1"/>
</dbReference>
<keyword evidence="1 3" id="KW-0472">Membrane</keyword>
<feature type="domain" description="OmpA-like" evidence="4">
    <location>
        <begin position="326"/>
        <end position="446"/>
    </location>
</feature>
<evidence type="ECO:0000313" key="5">
    <source>
        <dbReference type="EMBL" id="MCK9689730.1"/>
    </source>
</evidence>
<comment type="caution">
    <text evidence="5">The sequence shown here is derived from an EMBL/GenBank/DDBJ whole genome shotgun (WGS) entry which is preliminary data.</text>
</comment>
<keyword evidence="3" id="KW-1133">Transmembrane helix</keyword>
<dbReference type="Gene3D" id="1.25.40.590">
    <property type="entry name" value="Type IV / VI secretion system, DotU"/>
    <property type="match status" value="1"/>
</dbReference>
<evidence type="ECO:0000256" key="1">
    <source>
        <dbReference type="PROSITE-ProRule" id="PRU00473"/>
    </source>
</evidence>
<feature type="compositionally biased region" description="Pro residues" evidence="2">
    <location>
        <begin position="1"/>
        <end position="17"/>
    </location>
</feature>
<proteinExistence type="predicted"/>
<gene>
    <name evidence="5" type="primary">icmH</name>
    <name evidence="5" type="ORF">LPC04_28780</name>
</gene>
<reference evidence="5" key="1">
    <citation type="submission" date="2021-11" db="EMBL/GenBank/DDBJ databases">
        <title>BS-T2-15 a new species belonging to the Comamonadaceae family isolated from the soil of a French oak forest.</title>
        <authorList>
            <person name="Mieszkin S."/>
            <person name="Alain K."/>
        </authorList>
    </citation>
    <scope>NUCLEOTIDE SEQUENCE</scope>
    <source>
        <strain evidence="5">BS-T2-15</strain>
    </source>
</reference>
<dbReference type="InterPro" id="IPR006665">
    <property type="entry name" value="OmpA-like"/>
</dbReference>
<dbReference type="InterPro" id="IPR038522">
    <property type="entry name" value="T4/T6SS_DotU_sf"/>
</dbReference>
<dbReference type="GO" id="GO:0016020">
    <property type="term" value="C:membrane"/>
    <property type="evidence" value="ECO:0007669"/>
    <property type="project" value="UniProtKB-UniRule"/>
</dbReference>
<dbReference type="InterPro" id="IPR036737">
    <property type="entry name" value="OmpA-like_sf"/>
</dbReference>
<keyword evidence="6" id="KW-1185">Reference proteome</keyword>
<keyword evidence="3" id="KW-0812">Transmembrane</keyword>
<accession>A0A9X1YPW7</accession>
<dbReference type="AlphaFoldDB" id="A0A9X1YPW7"/>
<dbReference type="PANTHER" id="PTHR38033:SF1">
    <property type="entry name" value="DOTU FAMILY TYPE IV_VI SECRETION SYSTEM PROTEIN"/>
    <property type="match status" value="1"/>
</dbReference>
<dbReference type="EMBL" id="JAJLJH010000019">
    <property type="protein sequence ID" value="MCK9689730.1"/>
    <property type="molecule type" value="Genomic_DNA"/>
</dbReference>
<dbReference type="PROSITE" id="PS51123">
    <property type="entry name" value="OMPA_2"/>
    <property type="match status" value="1"/>
</dbReference>
<dbReference type="SUPFAM" id="SSF103088">
    <property type="entry name" value="OmpA-like"/>
    <property type="match status" value="1"/>
</dbReference>
<sequence>MTQPPYPGQPGTPPPPPDDSEATIMIPKPGGRRAAAQAPMAGQAMTLDASAVLADVEDAAGPVGLNPLVANASVLLNTVPTIRRSLRHADPAGLRDYLLRAITEFETRARAAGATPEHVLISRYALCTVIDEAVANMPWGASPEWVQQSLLVTLHREGFGGEKFFQLLEKAMEDPRRNIDLLELMYVCIALGFEGRYSVIENGRQQLDVVRDRLHNVIRRERGEFERDLSGKWRGVQRVAKPLVRRLSAWIVLAAVALLLFVLYLVFALLLASKSDPVFHQLAAIHSDVGDLKRAPPPPPPPAAPRLKPLLAQEILDGQVDVEEDATSSHVIIHGDKFYDPGSADIKSELVPVINRIAAAINQVPGVVTVSGHTDNQPTRRSLRFPSNYELSLERARGVATLLGQTVQNHAIKAEGLADSKPLAPNTTPEGRARNRRVEITLRTGA</sequence>
<dbReference type="NCBIfam" id="NF038228">
    <property type="entry name" value="IcmH_DotU_IVB"/>
    <property type="match status" value="1"/>
</dbReference>
<evidence type="ECO:0000313" key="6">
    <source>
        <dbReference type="Proteomes" id="UP001139353"/>
    </source>
</evidence>